<proteinExistence type="predicted"/>
<organism evidence="1 2">
    <name type="scientific">Leclercia adecarboxylata</name>
    <dbReference type="NCBI Taxonomy" id="83655"/>
    <lineage>
        <taxon>Bacteria</taxon>
        <taxon>Pseudomonadati</taxon>
        <taxon>Pseudomonadota</taxon>
        <taxon>Gammaproteobacteria</taxon>
        <taxon>Enterobacterales</taxon>
        <taxon>Enterobacteriaceae</taxon>
        <taxon>Leclercia</taxon>
    </lineage>
</organism>
<dbReference type="EMBL" id="LR590464">
    <property type="protein sequence ID" value="VTP80581.1"/>
    <property type="molecule type" value="Genomic_DNA"/>
</dbReference>
<sequence length="108" mass="11951">MSAVSLLDGFTDEARLFRSAVTHGMQQRERRFALIEIVTDIFAQRFAIGAVIEQVVDQLEGGAEIAPVILQATFLFLTAASKNARALGRRLKQTRRFAVRSPACSSLR</sequence>
<accession>A0A4U9IUX4</accession>
<evidence type="ECO:0000313" key="2">
    <source>
        <dbReference type="Proteomes" id="UP000310719"/>
    </source>
</evidence>
<gene>
    <name evidence="1" type="ORF">NCTC13032_06605</name>
</gene>
<reference evidence="1 2" key="1">
    <citation type="submission" date="2019-05" db="EMBL/GenBank/DDBJ databases">
        <authorList>
            <consortium name="Pathogen Informatics"/>
        </authorList>
    </citation>
    <scope>NUCLEOTIDE SEQUENCE [LARGE SCALE GENOMIC DNA]</scope>
    <source>
        <strain evidence="1 2">NCTC13032</strain>
    </source>
</reference>
<protein>
    <submittedName>
        <fullName evidence="1">Uncharacterized protein</fullName>
    </submittedName>
</protein>
<evidence type="ECO:0000313" key="1">
    <source>
        <dbReference type="EMBL" id="VTP80581.1"/>
    </source>
</evidence>
<name>A0A4U9IUX4_9ENTR</name>
<dbReference type="Proteomes" id="UP000310719">
    <property type="component" value="Chromosome"/>
</dbReference>
<dbReference type="AlphaFoldDB" id="A0A4U9IUX4"/>